<proteinExistence type="predicted"/>
<dbReference type="GO" id="GO:0005576">
    <property type="term" value="C:extracellular region"/>
    <property type="evidence" value="ECO:0007669"/>
    <property type="project" value="UniProtKB-SubCell"/>
</dbReference>
<reference evidence="11" key="2">
    <citation type="submission" date="2025-09" db="UniProtKB">
        <authorList>
            <consortium name="Ensembl"/>
        </authorList>
    </citation>
    <scope>IDENTIFICATION</scope>
</reference>
<keyword evidence="4 7" id="KW-0175">Coiled coil</keyword>
<keyword evidence="12" id="KW-1185">Reference proteome</keyword>
<dbReference type="PANTHER" id="PTHR47221">
    <property type="entry name" value="FIBRINOGEN ALPHA CHAIN"/>
    <property type="match status" value="1"/>
</dbReference>
<evidence type="ECO:0000256" key="6">
    <source>
        <dbReference type="ARBA" id="ARBA00023180"/>
    </source>
</evidence>
<keyword evidence="6" id="KW-0325">Glycoprotein</keyword>
<dbReference type="SMART" id="SM00186">
    <property type="entry name" value="FBG"/>
    <property type="match status" value="1"/>
</dbReference>
<dbReference type="OMA" id="HCAFTYT"/>
<evidence type="ECO:0000256" key="2">
    <source>
        <dbReference type="ARBA" id="ARBA00022525"/>
    </source>
</evidence>
<evidence type="ECO:0000256" key="4">
    <source>
        <dbReference type="ARBA" id="ARBA00023054"/>
    </source>
</evidence>
<dbReference type="AlphaFoldDB" id="A0A8C5F5D3"/>
<name>A0A8C5F5D3_GADMO</name>
<comment type="subcellular location">
    <subcellularLocation>
        <location evidence="1">Secreted</location>
    </subcellularLocation>
</comment>
<keyword evidence="5" id="KW-1015">Disulfide bond</keyword>
<protein>
    <submittedName>
        <fullName evidence="11">Angiopoietin-related protein 3-like</fullName>
    </submittedName>
</protein>
<dbReference type="PANTHER" id="PTHR47221:SF6">
    <property type="entry name" value="FIBRINOGEN ALPHA CHAIN"/>
    <property type="match status" value="1"/>
</dbReference>
<dbReference type="InterPro" id="IPR020837">
    <property type="entry name" value="Fibrinogen_CS"/>
</dbReference>
<dbReference type="SUPFAM" id="SSF56496">
    <property type="entry name" value="Fibrinogen C-terminal domain-like"/>
    <property type="match status" value="1"/>
</dbReference>
<feature type="compositionally biased region" description="Low complexity" evidence="8">
    <location>
        <begin position="462"/>
        <end position="472"/>
    </location>
</feature>
<feature type="region of interest" description="Disordered" evidence="8">
    <location>
        <begin position="446"/>
        <end position="472"/>
    </location>
</feature>
<keyword evidence="2" id="KW-0964">Secreted</keyword>
<dbReference type="InterPro" id="IPR014716">
    <property type="entry name" value="Fibrinogen_a/b/g_C_1"/>
</dbReference>
<evidence type="ECO:0000313" key="12">
    <source>
        <dbReference type="Proteomes" id="UP000694546"/>
    </source>
</evidence>
<evidence type="ECO:0000256" key="1">
    <source>
        <dbReference type="ARBA" id="ARBA00004613"/>
    </source>
</evidence>
<reference evidence="11" key="1">
    <citation type="submission" date="2025-08" db="UniProtKB">
        <authorList>
            <consortium name="Ensembl"/>
        </authorList>
    </citation>
    <scope>IDENTIFICATION</scope>
</reference>
<dbReference type="GeneID" id="115549126"/>
<accession>A0A8C5F5D3</accession>
<feature type="domain" description="Fibrinogen C-terminal" evidence="10">
    <location>
        <begin position="235"/>
        <end position="456"/>
    </location>
</feature>
<feature type="coiled-coil region" evidence="7">
    <location>
        <begin position="94"/>
        <end position="146"/>
    </location>
</feature>
<keyword evidence="3 9" id="KW-0732">Signal</keyword>
<gene>
    <name evidence="11" type="primary">LOC115549126</name>
</gene>
<evidence type="ECO:0000256" key="8">
    <source>
        <dbReference type="SAM" id="MobiDB-lite"/>
    </source>
</evidence>
<dbReference type="Pfam" id="PF00147">
    <property type="entry name" value="Fibrinogen_C"/>
    <property type="match status" value="1"/>
</dbReference>
<evidence type="ECO:0000259" key="10">
    <source>
        <dbReference type="PROSITE" id="PS51406"/>
    </source>
</evidence>
<feature type="compositionally biased region" description="Polar residues" evidence="8">
    <location>
        <begin position="446"/>
        <end position="461"/>
    </location>
</feature>
<dbReference type="OrthoDB" id="8866652at2759"/>
<dbReference type="CDD" id="cd00087">
    <property type="entry name" value="FReD"/>
    <property type="match status" value="1"/>
</dbReference>
<dbReference type="InterPro" id="IPR036056">
    <property type="entry name" value="Fibrinogen-like_C"/>
</dbReference>
<evidence type="ECO:0000256" key="7">
    <source>
        <dbReference type="SAM" id="Coils"/>
    </source>
</evidence>
<organism evidence="11 12">
    <name type="scientific">Gadus morhua</name>
    <name type="common">Atlantic cod</name>
    <dbReference type="NCBI Taxonomy" id="8049"/>
    <lineage>
        <taxon>Eukaryota</taxon>
        <taxon>Metazoa</taxon>
        <taxon>Chordata</taxon>
        <taxon>Craniata</taxon>
        <taxon>Vertebrata</taxon>
        <taxon>Euteleostomi</taxon>
        <taxon>Actinopterygii</taxon>
        <taxon>Neopterygii</taxon>
        <taxon>Teleostei</taxon>
        <taxon>Neoteleostei</taxon>
        <taxon>Acanthomorphata</taxon>
        <taxon>Zeiogadaria</taxon>
        <taxon>Gadariae</taxon>
        <taxon>Gadiformes</taxon>
        <taxon>Gadoidei</taxon>
        <taxon>Gadidae</taxon>
        <taxon>Gadus</taxon>
    </lineage>
</organism>
<dbReference type="GO" id="GO:0007596">
    <property type="term" value="P:blood coagulation"/>
    <property type="evidence" value="ECO:0007669"/>
    <property type="project" value="InterPro"/>
</dbReference>
<sequence>MKSVLTSVLLVLLLAAASASLIPSAEARVTPPAETRSRFAALDEVRLLANGLLQLGQSLREFVHKTRGQMNDIFQKINIFDRSFYQLSVLASEIRDEEEELKKTTLILQANNEEVKSLSLEINSKVEGILEERSRLQSKVGGLEEQLSSLSQGLVTSQQLAEIGTLREVIHSQEKSITELLRAVREQSDQLNDQRLQINSLEKKITGNSLAQETVKTPDSLTPEPPTLTPYEVTDFRNDLPLDCSDLFGRGRRVSGVYALKPTNLSRPFMAFCDMSKDGGVTVIQRRMDGTVNFDQTWQKYEDGFGDFQGEFWLGLKKMHALVARGNSILRIEVEDWKLGKRFVEYNLHLGGAESYYKIHLKQPMGDLPDAMTNQTGMMFSTKDQDNDSHQDSSCAASYTGGWWFNACGDANLNGRYVSVRPKSRGPERRSEIQWRPSRRAAFSLRSTQISVRPSSATNTFSSSGQTGSSSL</sequence>
<dbReference type="Gene3D" id="3.90.215.10">
    <property type="entry name" value="Gamma Fibrinogen, chain A, domain 1"/>
    <property type="match status" value="1"/>
</dbReference>
<dbReference type="PROSITE" id="PS00514">
    <property type="entry name" value="FIBRINOGEN_C_1"/>
    <property type="match status" value="1"/>
</dbReference>
<evidence type="ECO:0000256" key="9">
    <source>
        <dbReference type="SAM" id="SignalP"/>
    </source>
</evidence>
<feature type="chain" id="PRO_5045352882" evidence="9">
    <location>
        <begin position="20"/>
        <end position="472"/>
    </location>
</feature>
<evidence type="ECO:0000256" key="5">
    <source>
        <dbReference type="ARBA" id="ARBA00023157"/>
    </source>
</evidence>
<feature type="signal peptide" evidence="9">
    <location>
        <begin position="1"/>
        <end position="19"/>
    </location>
</feature>
<dbReference type="GeneTree" id="ENSGT00940000155091"/>
<evidence type="ECO:0000256" key="3">
    <source>
        <dbReference type="ARBA" id="ARBA00022729"/>
    </source>
</evidence>
<dbReference type="Proteomes" id="UP000694546">
    <property type="component" value="Chromosome 8"/>
</dbReference>
<evidence type="ECO:0000313" key="11">
    <source>
        <dbReference type="Ensembl" id="ENSGMOP00000006284.2"/>
    </source>
</evidence>
<dbReference type="PROSITE" id="PS51406">
    <property type="entry name" value="FIBRINOGEN_C_2"/>
    <property type="match status" value="1"/>
</dbReference>
<dbReference type="RefSeq" id="XP_030220002.1">
    <property type="nucleotide sequence ID" value="XM_030364142.1"/>
</dbReference>
<dbReference type="InterPro" id="IPR002181">
    <property type="entry name" value="Fibrinogen_a/b/g_C_dom"/>
</dbReference>
<dbReference type="Ensembl" id="ENSGMOT00000006465.2">
    <property type="protein sequence ID" value="ENSGMOP00000006284.2"/>
    <property type="gene ID" value="ENSGMOG00000005911.2"/>
</dbReference>
<feature type="coiled-coil region" evidence="7">
    <location>
        <begin position="177"/>
        <end position="204"/>
    </location>
</feature>
<dbReference type="InterPro" id="IPR037579">
    <property type="entry name" value="FIB_ANG-like"/>
</dbReference>